<dbReference type="EMBL" id="BPLR01020343">
    <property type="protein sequence ID" value="GIX77621.1"/>
    <property type="molecule type" value="Genomic_DNA"/>
</dbReference>
<dbReference type="Proteomes" id="UP001054945">
    <property type="component" value="Unassembled WGS sequence"/>
</dbReference>
<feature type="non-terminal residue" evidence="1">
    <location>
        <position position="66"/>
    </location>
</feature>
<dbReference type="AlphaFoldDB" id="A0AAV4N1T1"/>
<organism evidence="1 2">
    <name type="scientific">Caerostris extrusa</name>
    <name type="common">Bark spider</name>
    <name type="synonym">Caerostris bankana</name>
    <dbReference type="NCBI Taxonomy" id="172846"/>
    <lineage>
        <taxon>Eukaryota</taxon>
        <taxon>Metazoa</taxon>
        <taxon>Ecdysozoa</taxon>
        <taxon>Arthropoda</taxon>
        <taxon>Chelicerata</taxon>
        <taxon>Arachnida</taxon>
        <taxon>Araneae</taxon>
        <taxon>Araneomorphae</taxon>
        <taxon>Entelegynae</taxon>
        <taxon>Araneoidea</taxon>
        <taxon>Araneidae</taxon>
        <taxon>Caerostris</taxon>
    </lineage>
</organism>
<protein>
    <submittedName>
        <fullName evidence="1">Uncharacterized protein</fullName>
    </submittedName>
</protein>
<sequence>MKIFRRQRWCQILRFARCKEDDKNACLTKSVDSLITVGRIVCRTREMHKQYNAQMSEVSEETLLSE</sequence>
<comment type="caution">
    <text evidence="1">The sequence shown here is derived from an EMBL/GenBank/DDBJ whole genome shotgun (WGS) entry which is preliminary data.</text>
</comment>
<accession>A0AAV4N1T1</accession>
<keyword evidence="2" id="KW-1185">Reference proteome</keyword>
<proteinExistence type="predicted"/>
<reference evidence="1 2" key="1">
    <citation type="submission" date="2021-06" db="EMBL/GenBank/DDBJ databases">
        <title>Caerostris extrusa draft genome.</title>
        <authorList>
            <person name="Kono N."/>
            <person name="Arakawa K."/>
        </authorList>
    </citation>
    <scope>NUCLEOTIDE SEQUENCE [LARGE SCALE GENOMIC DNA]</scope>
</reference>
<evidence type="ECO:0000313" key="1">
    <source>
        <dbReference type="EMBL" id="GIX77621.1"/>
    </source>
</evidence>
<gene>
    <name evidence="1" type="ORF">CEXT_797701</name>
</gene>
<name>A0AAV4N1T1_CAEEX</name>
<evidence type="ECO:0000313" key="2">
    <source>
        <dbReference type="Proteomes" id="UP001054945"/>
    </source>
</evidence>